<evidence type="ECO:0000313" key="3">
    <source>
        <dbReference type="Proteomes" id="UP000317496"/>
    </source>
</evidence>
<dbReference type="Pfam" id="PF01575">
    <property type="entry name" value="MaoC_dehydratas"/>
    <property type="match status" value="1"/>
</dbReference>
<feature type="domain" description="MaoC-like" evidence="1">
    <location>
        <begin position="9"/>
        <end position="105"/>
    </location>
</feature>
<name>A0A516H1A4_9PROT</name>
<dbReference type="OrthoDB" id="9800237at2"/>
<evidence type="ECO:0000259" key="1">
    <source>
        <dbReference type="Pfam" id="PF01575"/>
    </source>
</evidence>
<sequence length="138" mass="14992">MLKLRDLTVGQSFERPGPELTQARFIAFGQLHGTDAPIHTDPDYAAKTPFGGTIAHGMMILAVFESWLCSLFGSTAWDRGGSFQSKLLNVVKAGEPTTYRIKVKTCATDTVTLALTLHSGDRLLAIGEARLRLDLETA</sequence>
<dbReference type="CDD" id="cd03441">
    <property type="entry name" value="R_hydratase_like"/>
    <property type="match status" value="1"/>
</dbReference>
<dbReference type="KEGG" id="fer:FNB15_09820"/>
<dbReference type="AlphaFoldDB" id="A0A516H1A4"/>
<gene>
    <name evidence="2" type="ORF">FNB15_09820</name>
</gene>
<dbReference type="Gene3D" id="3.10.129.10">
    <property type="entry name" value="Hotdog Thioesterase"/>
    <property type="match status" value="1"/>
</dbReference>
<reference evidence="2 3" key="1">
    <citation type="submission" date="2019-07" db="EMBL/GenBank/DDBJ databases">
        <title>Genome sequencing for Ferrovibrio sp. K5.</title>
        <authorList>
            <person name="Park S.-J."/>
        </authorList>
    </citation>
    <scope>NUCLEOTIDE SEQUENCE [LARGE SCALE GENOMIC DNA]</scope>
    <source>
        <strain evidence="2 3">K5</strain>
    </source>
</reference>
<dbReference type="Proteomes" id="UP000317496">
    <property type="component" value="Chromosome"/>
</dbReference>
<accession>A0A516H1A4</accession>
<protein>
    <recommendedName>
        <fullName evidence="1">MaoC-like domain-containing protein</fullName>
    </recommendedName>
</protein>
<dbReference type="SUPFAM" id="SSF54637">
    <property type="entry name" value="Thioesterase/thiol ester dehydrase-isomerase"/>
    <property type="match status" value="1"/>
</dbReference>
<evidence type="ECO:0000313" key="2">
    <source>
        <dbReference type="EMBL" id="QDO97547.1"/>
    </source>
</evidence>
<organism evidence="2 3">
    <name type="scientific">Ferrovibrio terrae</name>
    <dbReference type="NCBI Taxonomy" id="2594003"/>
    <lineage>
        <taxon>Bacteria</taxon>
        <taxon>Pseudomonadati</taxon>
        <taxon>Pseudomonadota</taxon>
        <taxon>Alphaproteobacteria</taxon>
        <taxon>Rhodospirillales</taxon>
        <taxon>Rhodospirillaceae</taxon>
        <taxon>Ferrovibrio</taxon>
    </lineage>
</organism>
<dbReference type="InterPro" id="IPR029069">
    <property type="entry name" value="HotDog_dom_sf"/>
</dbReference>
<dbReference type="InterPro" id="IPR002539">
    <property type="entry name" value="MaoC-like_dom"/>
</dbReference>
<proteinExistence type="predicted"/>
<dbReference type="EMBL" id="CP041636">
    <property type="protein sequence ID" value="QDO97547.1"/>
    <property type="molecule type" value="Genomic_DNA"/>
</dbReference>
<keyword evidence="3" id="KW-1185">Reference proteome</keyword>
<dbReference type="RefSeq" id="WP_144068528.1">
    <property type="nucleotide sequence ID" value="NZ_CP041636.1"/>
</dbReference>